<accession>A0ABQ5B8E4</accession>
<name>A0ABQ5B8E4_9ASTR</name>
<reference evidence="2" key="2">
    <citation type="submission" date="2022-01" db="EMBL/GenBank/DDBJ databases">
        <authorList>
            <person name="Yamashiro T."/>
            <person name="Shiraishi A."/>
            <person name="Satake H."/>
            <person name="Nakayama K."/>
        </authorList>
    </citation>
    <scope>NUCLEOTIDE SEQUENCE</scope>
</reference>
<reference evidence="2" key="1">
    <citation type="journal article" date="2022" name="Int. J. Mol. Sci.">
        <title>Draft Genome of Tanacetum Coccineum: Genomic Comparison of Closely Related Tanacetum-Family Plants.</title>
        <authorList>
            <person name="Yamashiro T."/>
            <person name="Shiraishi A."/>
            <person name="Nakayama K."/>
            <person name="Satake H."/>
        </authorList>
    </citation>
    <scope>NUCLEOTIDE SEQUENCE</scope>
</reference>
<organism evidence="2 3">
    <name type="scientific">Tanacetum coccineum</name>
    <dbReference type="NCBI Taxonomy" id="301880"/>
    <lineage>
        <taxon>Eukaryota</taxon>
        <taxon>Viridiplantae</taxon>
        <taxon>Streptophyta</taxon>
        <taxon>Embryophyta</taxon>
        <taxon>Tracheophyta</taxon>
        <taxon>Spermatophyta</taxon>
        <taxon>Magnoliopsida</taxon>
        <taxon>eudicotyledons</taxon>
        <taxon>Gunneridae</taxon>
        <taxon>Pentapetalae</taxon>
        <taxon>asterids</taxon>
        <taxon>campanulids</taxon>
        <taxon>Asterales</taxon>
        <taxon>Asteraceae</taxon>
        <taxon>Asteroideae</taxon>
        <taxon>Anthemideae</taxon>
        <taxon>Anthemidinae</taxon>
        <taxon>Tanacetum</taxon>
    </lineage>
</organism>
<protein>
    <submittedName>
        <fullName evidence="2">Uncharacterized protein</fullName>
    </submittedName>
</protein>
<gene>
    <name evidence="2" type="ORF">Tco_0856823</name>
</gene>
<dbReference type="EMBL" id="BQNB010012936">
    <property type="protein sequence ID" value="GJT09781.1"/>
    <property type="molecule type" value="Genomic_DNA"/>
</dbReference>
<feature type="compositionally biased region" description="Acidic residues" evidence="1">
    <location>
        <begin position="26"/>
        <end position="35"/>
    </location>
</feature>
<evidence type="ECO:0000256" key="1">
    <source>
        <dbReference type="SAM" id="MobiDB-lite"/>
    </source>
</evidence>
<feature type="region of interest" description="Disordered" evidence="1">
    <location>
        <begin position="1"/>
        <end position="35"/>
    </location>
</feature>
<evidence type="ECO:0000313" key="3">
    <source>
        <dbReference type="Proteomes" id="UP001151760"/>
    </source>
</evidence>
<evidence type="ECO:0000313" key="2">
    <source>
        <dbReference type="EMBL" id="GJT09781.1"/>
    </source>
</evidence>
<proteinExistence type="predicted"/>
<dbReference type="Proteomes" id="UP001151760">
    <property type="component" value="Unassembled WGS sequence"/>
</dbReference>
<comment type="caution">
    <text evidence="2">The sequence shown here is derived from an EMBL/GenBank/DDBJ whole genome shotgun (WGS) entry which is preliminary data.</text>
</comment>
<sequence>MLGNSRNKVGSSRLDRKRILKHGDNDGEGVDLDNHSEDEDYDLMALKQLSIRHRVSTVRGKRETAVKHSAGCN</sequence>
<feature type="compositionally biased region" description="Polar residues" evidence="1">
    <location>
        <begin position="1"/>
        <end position="10"/>
    </location>
</feature>
<keyword evidence="3" id="KW-1185">Reference proteome</keyword>